<dbReference type="PANTHER" id="PTHR11012:SF55">
    <property type="entry name" value="BHLH DOMAIN-CONTAINING PROTEIN"/>
    <property type="match status" value="1"/>
</dbReference>
<keyword evidence="3" id="KW-1185">Reference proteome</keyword>
<dbReference type="InterPro" id="IPR004119">
    <property type="entry name" value="EcKL"/>
</dbReference>
<dbReference type="PANTHER" id="PTHR11012">
    <property type="entry name" value="PROTEIN KINASE-LIKE DOMAIN-CONTAINING"/>
    <property type="match status" value="1"/>
</dbReference>
<dbReference type="Proteomes" id="UP000019118">
    <property type="component" value="Unassembled WGS sequence"/>
</dbReference>
<sequence>MFRRTQLRMRTAINRAIQRARGMIRLPRRIEGIPVAITQPFKEHNLIKLLRHSSPDITLLREDTVIDRDPLVYPHKYFLRVHLVETVHGQRTFKTLEVVAKVLGSIPAGNLEKRNIRIKVEKEVMIYSNVLQTFDQYQTTWIFVDHKYSDLFPVCYGSALSLQNQDAQKADPSAAILLQNLGPLGFQKFREPCSYGVAKLIIKRLALLHATPIAMYMHLGSRRLSRSQNRLTTRTNFEPRNALAELKKICLVITPDSDMYRYIGVVDCHLQRYANNTHGDYVAEVRSWTTISHSKCSIRNIMYKPPDHNGPAKVKFLDAGYMQFDSCASDLAFFMLTSMASEVLEDHFDDLVSSYYIELSRLMSLAYIDLEEHTYESFLTEFENRVMCNIGAILSEIGHLHFDKNEGLQNIMGMSYRAKIDFIIRFMVRKNWIKI</sequence>
<dbReference type="InterPro" id="IPR011009">
    <property type="entry name" value="Kinase-like_dom_sf"/>
</dbReference>
<dbReference type="InterPro" id="IPR015897">
    <property type="entry name" value="CHK_kinase-like"/>
</dbReference>
<dbReference type="AlphaFoldDB" id="A0AAR5Q4X4"/>
<feature type="domain" description="CHK kinase-like" evidence="1">
    <location>
        <begin position="176"/>
        <end position="365"/>
    </location>
</feature>
<organism evidence="2 3">
    <name type="scientific">Dendroctonus ponderosae</name>
    <name type="common">Mountain pine beetle</name>
    <dbReference type="NCBI Taxonomy" id="77166"/>
    <lineage>
        <taxon>Eukaryota</taxon>
        <taxon>Metazoa</taxon>
        <taxon>Ecdysozoa</taxon>
        <taxon>Arthropoda</taxon>
        <taxon>Hexapoda</taxon>
        <taxon>Insecta</taxon>
        <taxon>Pterygota</taxon>
        <taxon>Neoptera</taxon>
        <taxon>Endopterygota</taxon>
        <taxon>Coleoptera</taxon>
        <taxon>Polyphaga</taxon>
        <taxon>Cucujiformia</taxon>
        <taxon>Curculionidae</taxon>
        <taxon>Scolytinae</taxon>
        <taxon>Dendroctonus</taxon>
    </lineage>
</organism>
<dbReference type="Pfam" id="PF02958">
    <property type="entry name" value="EcKL"/>
    <property type="match status" value="1"/>
</dbReference>
<name>A0AAR5Q4X4_DENPD</name>
<dbReference type="SUPFAM" id="SSF56112">
    <property type="entry name" value="Protein kinase-like (PK-like)"/>
    <property type="match status" value="1"/>
</dbReference>
<evidence type="ECO:0000313" key="3">
    <source>
        <dbReference type="Proteomes" id="UP000019118"/>
    </source>
</evidence>
<reference evidence="2" key="2">
    <citation type="submission" date="2024-08" db="UniProtKB">
        <authorList>
            <consortium name="EnsemblMetazoa"/>
        </authorList>
    </citation>
    <scope>IDENTIFICATION</scope>
</reference>
<accession>A0AAR5Q4X4</accession>
<dbReference type="SMART" id="SM00587">
    <property type="entry name" value="CHK"/>
    <property type="match status" value="1"/>
</dbReference>
<evidence type="ECO:0000259" key="1">
    <source>
        <dbReference type="SMART" id="SM00587"/>
    </source>
</evidence>
<dbReference type="EnsemblMetazoa" id="XM_019912676.1">
    <property type="protein sequence ID" value="XP_019768235.1"/>
    <property type="gene ID" value="LOC109543129"/>
</dbReference>
<dbReference type="KEGG" id="dpa:109543129"/>
<evidence type="ECO:0000313" key="2">
    <source>
        <dbReference type="EnsemblMetazoa" id="XP_019768235.1"/>
    </source>
</evidence>
<dbReference type="GeneID" id="109543129"/>
<proteinExistence type="predicted"/>
<protein>
    <recommendedName>
        <fullName evidence="1">CHK kinase-like domain-containing protein</fullName>
    </recommendedName>
</protein>
<reference evidence="3" key="1">
    <citation type="journal article" date="2013" name="Genome Biol.">
        <title>Draft genome of the mountain pine beetle, Dendroctonus ponderosae Hopkins, a major forest pest.</title>
        <authorList>
            <person name="Keeling C.I."/>
            <person name="Yuen M.M."/>
            <person name="Liao N.Y."/>
            <person name="Docking T.R."/>
            <person name="Chan S.K."/>
            <person name="Taylor G.A."/>
            <person name="Palmquist D.L."/>
            <person name="Jackman S.D."/>
            <person name="Nguyen A."/>
            <person name="Li M."/>
            <person name="Henderson H."/>
            <person name="Janes J.K."/>
            <person name="Zhao Y."/>
            <person name="Pandoh P."/>
            <person name="Moore R."/>
            <person name="Sperling F.A."/>
            <person name="Huber D.P."/>
            <person name="Birol I."/>
            <person name="Jones S.J."/>
            <person name="Bohlmann J."/>
        </authorList>
    </citation>
    <scope>NUCLEOTIDE SEQUENCE</scope>
</reference>